<name>A0A0D3KZC7_EMIH1</name>
<dbReference type="eggNOG" id="KOG0767">
    <property type="taxonomic scope" value="Eukaryota"/>
</dbReference>
<comment type="similarity">
    <text evidence="2 11">Belongs to the mitochondrial carrier (TC 2.A.29) family.</text>
</comment>
<dbReference type="RefSeq" id="XP_005793541.1">
    <property type="nucleotide sequence ID" value="XM_005793484.1"/>
</dbReference>
<accession>A0A0D3KZC7</accession>
<evidence type="ECO:0000256" key="3">
    <source>
        <dbReference type="ARBA" id="ARBA00022448"/>
    </source>
</evidence>
<dbReference type="GeneID" id="17286382"/>
<evidence type="ECO:0000256" key="9">
    <source>
        <dbReference type="ARBA" id="ARBA00023136"/>
    </source>
</evidence>
<dbReference type="PANTHER" id="PTHR45671">
    <property type="entry name" value="SOLUTE CARRIER FAMILY 25 (MITOCHONDRIAL CARRIER PHOSPHATE CARRIER), MEMBER 3, LIKE-RELATED-RELATED"/>
    <property type="match status" value="1"/>
</dbReference>
<keyword evidence="14" id="KW-1185">Reference proteome</keyword>
<evidence type="ECO:0000256" key="8">
    <source>
        <dbReference type="ARBA" id="ARBA00023128"/>
    </source>
</evidence>
<dbReference type="InterPro" id="IPR006311">
    <property type="entry name" value="TAT_signal"/>
</dbReference>
<feature type="repeat" description="Solcar" evidence="10">
    <location>
        <begin position="348"/>
        <end position="429"/>
    </location>
</feature>
<dbReference type="SUPFAM" id="SSF103506">
    <property type="entry name" value="Mitochondrial carrier"/>
    <property type="match status" value="1"/>
</dbReference>
<keyword evidence="7" id="KW-1133">Transmembrane helix</keyword>
<evidence type="ECO:0000256" key="10">
    <source>
        <dbReference type="PROSITE-ProRule" id="PRU00282"/>
    </source>
</evidence>
<evidence type="ECO:0000313" key="14">
    <source>
        <dbReference type="Proteomes" id="UP000013827"/>
    </source>
</evidence>
<dbReference type="PANTHER" id="PTHR45671:SF12">
    <property type="entry name" value="MITOCHONDRIAL PHOSPHATE CARRIER PROTEIN"/>
    <property type="match status" value="1"/>
</dbReference>
<dbReference type="InterPro" id="IPR023395">
    <property type="entry name" value="MCP_dom_sf"/>
</dbReference>
<evidence type="ECO:0000256" key="7">
    <source>
        <dbReference type="ARBA" id="ARBA00022989"/>
    </source>
</evidence>
<comment type="subcellular location">
    <subcellularLocation>
        <location evidence="1">Mitochondrion inner membrane</location>
        <topology evidence="1">Multi-pass membrane protein</topology>
    </subcellularLocation>
</comment>
<dbReference type="GO" id="GO:0005315">
    <property type="term" value="F:phosphate transmembrane transporter activity"/>
    <property type="evidence" value="ECO:0007669"/>
    <property type="project" value="InterPro"/>
</dbReference>
<dbReference type="EnsemblProtists" id="EOD41112">
    <property type="protein sequence ID" value="EOD41112"/>
    <property type="gene ID" value="EMIHUDRAFT_460311"/>
</dbReference>
<evidence type="ECO:0000313" key="13">
    <source>
        <dbReference type="EnsemblProtists" id="EOD41112"/>
    </source>
</evidence>
<dbReference type="PROSITE" id="PS50920">
    <property type="entry name" value="SOLCAR"/>
    <property type="match status" value="1"/>
</dbReference>
<dbReference type="KEGG" id="ehx:EMIHUDRAFT_460311"/>
<feature type="region of interest" description="Disordered" evidence="12">
    <location>
        <begin position="234"/>
        <end position="254"/>
    </location>
</feature>
<reference evidence="14" key="1">
    <citation type="journal article" date="2013" name="Nature">
        <title>Pan genome of the phytoplankton Emiliania underpins its global distribution.</title>
        <authorList>
            <person name="Read B.A."/>
            <person name="Kegel J."/>
            <person name="Klute M.J."/>
            <person name="Kuo A."/>
            <person name="Lefebvre S.C."/>
            <person name="Maumus F."/>
            <person name="Mayer C."/>
            <person name="Miller J."/>
            <person name="Monier A."/>
            <person name="Salamov A."/>
            <person name="Young J."/>
            <person name="Aguilar M."/>
            <person name="Claverie J.M."/>
            <person name="Frickenhaus S."/>
            <person name="Gonzalez K."/>
            <person name="Herman E.K."/>
            <person name="Lin Y.C."/>
            <person name="Napier J."/>
            <person name="Ogata H."/>
            <person name="Sarno A.F."/>
            <person name="Shmutz J."/>
            <person name="Schroeder D."/>
            <person name="de Vargas C."/>
            <person name="Verret F."/>
            <person name="von Dassow P."/>
            <person name="Valentin K."/>
            <person name="Van de Peer Y."/>
            <person name="Wheeler G."/>
            <person name="Dacks J.B."/>
            <person name="Delwiche C.F."/>
            <person name="Dyhrman S.T."/>
            <person name="Glockner G."/>
            <person name="John U."/>
            <person name="Richards T."/>
            <person name="Worden A.Z."/>
            <person name="Zhang X."/>
            <person name="Grigoriev I.V."/>
            <person name="Allen A.E."/>
            <person name="Bidle K."/>
            <person name="Borodovsky M."/>
            <person name="Bowler C."/>
            <person name="Brownlee C."/>
            <person name="Cock J.M."/>
            <person name="Elias M."/>
            <person name="Gladyshev V.N."/>
            <person name="Groth M."/>
            <person name="Guda C."/>
            <person name="Hadaegh A."/>
            <person name="Iglesias-Rodriguez M.D."/>
            <person name="Jenkins J."/>
            <person name="Jones B.M."/>
            <person name="Lawson T."/>
            <person name="Leese F."/>
            <person name="Lindquist E."/>
            <person name="Lobanov A."/>
            <person name="Lomsadze A."/>
            <person name="Malik S.B."/>
            <person name="Marsh M.E."/>
            <person name="Mackinder L."/>
            <person name="Mock T."/>
            <person name="Mueller-Roeber B."/>
            <person name="Pagarete A."/>
            <person name="Parker M."/>
            <person name="Probert I."/>
            <person name="Quesneville H."/>
            <person name="Raines C."/>
            <person name="Rensing S.A."/>
            <person name="Riano-Pachon D.M."/>
            <person name="Richier S."/>
            <person name="Rokitta S."/>
            <person name="Shiraiwa Y."/>
            <person name="Soanes D.M."/>
            <person name="van der Giezen M."/>
            <person name="Wahlund T.M."/>
            <person name="Williams B."/>
            <person name="Wilson W."/>
            <person name="Wolfe G."/>
            <person name="Wurch L.L."/>
        </authorList>
    </citation>
    <scope>NUCLEOTIDE SEQUENCE</scope>
</reference>
<keyword evidence="8" id="KW-0496">Mitochondrion</keyword>
<evidence type="ECO:0000256" key="6">
    <source>
        <dbReference type="ARBA" id="ARBA00022792"/>
    </source>
</evidence>
<keyword evidence="5" id="KW-0677">Repeat</keyword>
<dbReference type="Proteomes" id="UP000013827">
    <property type="component" value="Unassembled WGS sequence"/>
</dbReference>
<evidence type="ECO:0000256" key="4">
    <source>
        <dbReference type="ARBA" id="ARBA00022692"/>
    </source>
</evidence>
<evidence type="ECO:0000256" key="2">
    <source>
        <dbReference type="ARBA" id="ARBA00006375"/>
    </source>
</evidence>
<dbReference type="InterPro" id="IPR018108">
    <property type="entry name" value="MCP_transmembrane"/>
</dbReference>
<sequence length="547" mass="56736">MVLASPTHHPPLPIHLRCGVPLPRPRHAHPQQLFNTYDTAPSRRSLLLTAAAAAAAGPSLVAPATAADSSLVYRPLSSVDVGRGALARTEQQYSTTFAAYLSRFLLNNEPTTRRWWQTQVSEAESFTMDDEASDGIVGLLGEQRRDAFLASKFSSLVTSVEVGLEGYYGEKGAGRLGEALANKYSSAGQKRLLAHLLCLIEREQQPTRLIGSLIGEADASRLASVQLETAATGYSATPPSVTVGPPPSLDRGGRTAKARALMRPTGRWREVRLLDGGAGYADGEVPELVACGEGYLARQGNGSAPSAARGAGATAFGYALAGACAFGLLEVFSRAINEAAGAGNSLFFSTPLLALASACATAFCAAVVCPFEAVRIGAVRNGASSLAAVQQIVADEGAAALYRGLGPILLKEVPFVVTKFVVFDRVAALLAAALPDAQGGALLSVGLPLAAGSVAGLFAALASQPADALLTLTNEEGATLGSATSRLAAEPRLALQGLAPRGLFAMLLSSLQFLIYTRLRDLFGVSKADLTLVWDALATIQAGPIGR</sequence>
<keyword evidence="9 10" id="KW-0472">Membrane</keyword>
<proteinExistence type="inferred from homology"/>
<dbReference type="Gene3D" id="1.50.40.10">
    <property type="entry name" value="Mitochondrial carrier domain"/>
    <property type="match status" value="1"/>
</dbReference>
<keyword evidence="3 11" id="KW-0813">Transport</keyword>
<dbReference type="InterPro" id="IPR044677">
    <property type="entry name" value="SLC25A3/Pic2/Mir1-like"/>
</dbReference>
<dbReference type="Pfam" id="PF00153">
    <property type="entry name" value="Mito_carr"/>
    <property type="match status" value="1"/>
</dbReference>
<dbReference type="GO" id="GO:0005743">
    <property type="term" value="C:mitochondrial inner membrane"/>
    <property type="evidence" value="ECO:0007669"/>
    <property type="project" value="UniProtKB-SubCell"/>
</dbReference>
<evidence type="ECO:0000256" key="11">
    <source>
        <dbReference type="RuleBase" id="RU000488"/>
    </source>
</evidence>
<evidence type="ECO:0000256" key="1">
    <source>
        <dbReference type="ARBA" id="ARBA00004448"/>
    </source>
</evidence>
<dbReference type="GO" id="GO:1990547">
    <property type="term" value="P:mitochondrial phosphate ion transmembrane transport"/>
    <property type="evidence" value="ECO:0007669"/>
    <property type="project" value="InterPro"/>
</dbReference>
<dbReference type="PaxDb" id="2903-EOD41112"/>
<dbReference type="AlphaFoldDB" id="A0A0D3KZC7"/>
<reference evidence="13" key="2">
    <citation type="submission" date="2024-10" db="UniProtKB">
        <authorList>
            <consortium name="EnsemblProtists"/>
        </authorList>
    </citation>
    <scope>IDENTIFICATION</scope>
</reference>
<dbReference type="PROSITE" id="PS51318">
    <property type="entry name" value="TAT"/>
    <property type="match status" value="1"/>
</dbReference>
<dbReference type="STRING" id="2903.R1E139"/>
<dbReference type="HOGENOM" id="CLU_031916_0_0_1"/>
<keyword evidence="6" id="KW-0999">Mitochondrion inner membrane</keyword>
<evidence type="ECO:0000256" key="5">
    <source>
        <dbReference type="ARBA" id="ARBA00022737"/>
    </source>
</evidence>
<keyword evidence="4 10" id="KW-0812">Transmembrane</keyword>
<evidence type="ECO:0000256" key="12">
    <source>
        <dbReference type="SAM" id="MobiDB-lite"/>
    </source>
</evidence>
<protein>
    <submittedName>
        <fullName evidence="13">Uncharacterized protein</fullName>
    </submittedName>
</protein>
<organism evidence="13 14">
    <name type="scientific">Emiliania huxleyi (strain CCMP1516)</name>
    <dbReference type="NCBI Taxonomy" id="280463"/>
    <lineage>
        <taxon>Eukaryota</taxon>
        <taxon>Haptista</taxon>
        <taxon>Haptophyta</taxon>
        <taxon>Prymnesiophyceae</taxon>
        <taxon>Isochrysidales</taxon>
        <taxon>Noelaerhabdaceae</taxon>
        <taxon>Emiliania</taxon>
    </lineage>
</organism>